<dbReference type="Proteomes" id="UP000032142">
    <property type="component" value="Unassembled WGS sequence"/>
</dbReference>
<evidence type="ECO:0000313" key="2">
    <source>
        <dbReference type="Proteomes" id="UP000032142"/>
    </source>
</evidence>
<dbReference type="EMBL" id="JRRC01439349">
    <property type="protein sequence ID" value="KHG05879.1"/>
    <property type="molecule type" value="Genomic_DNA"/>
</dbReference>
<evidence type="ECO:0000313" key="1">
    <source>
        <dbReference type="EMBL" id="KHG05879.1"/>
    </source>
</evidence>
<organism evidence="1 2">
    <name type="scientific">Gossypium arboreum</name>
    <name type="common">Tree cotton</name>
    <name type="synonym">Gossypium nanking</name>
    <dbReference type="NCBI Taxonomy" id="29729"/>
    <lineage>
        <taxon>Eukaryota</taxon>
        <taxon>Viridiplantae</taxon>
        <taxon>Streptophyta</taxon>
        <taxon>Embryophyta</taxon>
        <taxon>Tracheophyta</taxon>
        <taxon>Spermatophyta</taxon>
        <taxon>Magnoliopsida</taxon>
        <taxon>eudicotyledons</taxon>
        <taxon>Gunneridae</taxon>
        <taxon>Pentapetalae</taxon>
        <taxon>rosids</taxon>
        <taxon>malvids</taxon>
        <taxon>Malvales</taxon>
        <taxon>Malvaceae</taxon>
        <taxon>Malvoideae</taxon>
        <taxon>Gossypium</taxon>
    </lineage>
</organism>
<sequence>MILIFTKNSICCHIFIIRPTRLQSDRLLQQFLESGQFSWAK</sequence>
<keyword evidence="2" id="KW-1185">Reference proteome</keyword>
<protein>
    <submittedName>
        <fullName evidence="1">Uncharacterized protein</fullName>
    </submittedName>
</protein>
<accession>A0A0B0N291</accession>
<reference evidence="2" key="1">
    <citation type="submission" date="2014-09" db="EMBL/GenBank/DDBJ databases">
        <authorList>
            <person name="Mudge J."/>
            <person name="Ramaraj T."/>
            <person name="Lindquist I.E."/>
            <person name="Bharti A.K."/>
            <person name="Sundararajan A."/>
            <person name="Cameron C.T."/>
            <person name="Woodward J.E."/>
            <person name="May G.D."/>
            <person name="Brubaker C."/>
            <person name="Broadhvest J."/>
            <person name="Wilkins T.A."/>
        </authorList>
    </citation>
    <scope>NUCLEOTIDE SEQUENCE</scope>
    <source>
        <strain evidence="2">cv. AKA8401</strain>
    </source>
</reference>
<dbReference type="AlphaFoldDB" id="A0A0B0N291"/>
<comment type="caution">
    <text evidence="1">The sequence shown here is derived from an EMBL/GenBank/DDBJ whole genome shotgun (WGS) entry which is preliminary data.</text>
</comment>
<name>A0A0B0N291_GOSAR</name>
<gene>
    <name evidence="1" type="ORF">F383_32694</name>
</gene>
<proteinExistence type="predicted"/>